<dbReference type="EMBL" id="RDSM01000007">
    <property type="protein sequence ID" value="RXH53743.1"/>
    <property type="molecule type" value="Genomic_DNA"/>
</dbReference>
<dbReference type="AlphaFoldDB" id="A0A4Q0SS76"/>
<evidence type="ECO:0000313" key="2">
    <source>
        <dbReference type="Proteomes" id="UP000289437"/>
    </source>
</evidence>
<evidence type="ECO:0000313" key="1">
    <source>
        <dbReference type="EMBL" id="RXH53743.1"/>
    </source>
</evidence>
<keyword evidence="2" id="KW-1185">Reference proteome</keyword>
<reference evidence="1 2" key="1">
    <citation type="submission" date="2018-11" db="EMBL/GenBank/DDBJ databases">
        <authorList>
            <person name="Mardanov A.V."/>
            <person name="Ravin N.V."/>
            <person name="Dedysh S.N."/>
        </authorList>
    </citation>
    <scope>NUCLEOTIDE SEQUENCE [LARGE SCALE GENOMIC DNA]</scope>
    <source>
        <strain evidence="1 2">AF10</strain>
    </source>
</reference>
<dbReference type="SUPFAM" id="SSF69304">
    <property type="entry name" value="Tricorn protease N-terminal domain"/>
    <property type="match status" value="1"/>
</dbReference>
<name>A0A4Q0SS76_9BACT</name>
<reference evidence="2" key="2">
    <citation type="submission" date="2019-02" db="EMBL/GenBank/DDBJ databases">
        <title>Granulicella sibirica sp. nov., a psychrotolerant acidobacterium isolated from an organic soil layer in forested tundra, West Siberia.</title>
        <authorList>
            <person name="Oshkin I.Y."/>
            <person name="Kulichevskaya I.S."/>
            <person name="Rijpstra W.I.C."/>
            <person name="Sinninghe Damste J.S."/>
            <person name="Rakitin A.L."/>
            <person name="Ravin N.V."/>
            <person name="Dedysh S.N."/>
        </authorList>
    </citation>
    <scope>NUCLEOTIDE SEQUENCE [LARGE SCALE GENOMIC DNA]</scope>
    <source>
        <strain evidence="2">AF10</strain>
    </source>
</reference>
<gene>
    <name evidence="1" type="ORF">GRAN_5081</name>
</gene>
<comment type="caution">
    <text evidence="1">The sequence shown here is derived from an EMBL/GenBank/DDBJ whole genome shotgun (WGS) entry which is preliminary data.</text>
</comment>
<protein>
    <submittedName>
        <fullName evidence="1">Uncharacterized protein</fullName>
    </submittedName>
</protein>
<dbReference type="Gene3D" id="2.120.10.30">
    <property type="entry name" value="TolB, C-terminal domain"/>
    <property type="match status" value="1"/>
</dbReference>
<organism evidence="1 2">
    <name type="scientific">Granulicella sibirica</name>
    <dbReference type="NCBI Taxonomy" id="2479048"/>
    <lineage>
        <taxon>Bacteria</taxon>
        <taxon>Pseudomonadati</taxon>
        <taxon>Acidobacteriota</taxon>
        <taxon>Terriglobia</taxon>
        <taxon>Terriglobales</taxon>
        <taxon>Acidobacteriaceae</taxon>
        <taxon>Granulicella</taxon>
    </lineage>
</organism>
<proteinExistence type="predicted"/>
<dbReference type="InterPro" id="IPR011042">
    <property type="entry name" value="6-blade_b-propeller_TolB-like"/>
</dbReference>
<accession>A0A4Q0SS76</accession>
<dbReference type="Proteomes" id="UP000289437">
    <property type="component" value="Unassembled WGS sequence"/>
</dbReference>
<sequence>MLPLTSDIHSVRWASWSPDGKEIGIEDDRGYDKRVLWVVSADGSHPDKIFDYACTTYCGLDWSHDAKNIIFSGLAGNLLQLFSIPRAGGAPQQFTHDSGNLLHPRVLPDGHLIARTRETQWKQIWKQSLTSR</sequence>